<feature type="compositionally biased region" description="Pro residues" evidence="1">
    <location>
        <begin position="95"/>
        <end position="104"/>
    </location>
</feature>
<dbReference type="Pfam" id="PF04782">
    <property type="entry name" value="DUF632"/>
    <property type="match status" value="1"/>
</dbReference>
<evidence type="ECO:0000256" key="1">
    <source>
        <dbReference type="SAM" id="MobiDB-lite"/>
    </source>
</evidence>
<sequence length="663" mass="74677">MGCSNSKVDNEEPVRRCKDRRQLMKQLVRRRPELAAAHIAYLHALRNTGATLRDFAELESALSQQPPVGLAVPLSPHPQPPPPPEPSMTSSMAPSPRPPPPQPFSPITTVRKMEKMNDELPPPSLAFSPPGIRIKKIEKRDDEFLPPPLAFSPPRIRTRKMQNRDDELHGNDSMDEYDDDTDSCSTPLPPPPPPGVAWEDLDPYNSLNFPSPFADRNDKEVGSQVTMDDDPWVETNLEFDGEEDESVLGNDDSVVNKVQMNPAKSRVLGDDNSSMVSWVTKDPDSTEVPWRNKKSLIQIVKEIDEYFLKAAASGSDVVILLDSAGGRPDALEIETKKGAGKNSKSAKVFSTLSWSWSFKSQQVNSESSILNSSDTSVYGYHGKTLEKLYDEEQKLYKLVKDEEFARLQYKRHMSMLQKLESGEHDKLHAERVRDAIEELQTRIISLEEAVSLACFSISKLRDEELYPQIIELSAGLVHMWRNMYECHQVQNHIAQQATLLGNTPGSEPTSDAHCQATSQLEIEVSGWHSAFCNLITLQREYISTLNQWIKLTDCLPDDDGLMKSSSGIRSLSEELQRALERLPEKVAGEAIKTFMSAIHSIVVQQSEERQLKKKSDNMESKFQTQLEKHSENAMQSSAQPPNKNQYSVSKNEMKLEAFRKQVQ</sequence>
<evidence type="ECO:0000313" key="5">
    <source>
        <dbReference type="Proteomes" id="UP000823388"/>
    </source>
</evidence>
<organism evidence="4 5">
    <name type="scientific">Panicum virgatum</name>
    <name type="common">Blackwell switchgrass</name>
    <dbReference type="NCBI Taxonomy" id="38727"/>
    <lineage>
        <taxon>Eukaryota</taxon>
        <taxon>Viridiplantae</taxon>
        <taxon>Streptophyta</taxon>
        <taxon>Embryophyta</taxon>
        <taxon>Tracheophyta</taxon>
        <taxon>Spermatophyta</taxon>
        <taxon>Magnoliopsida</taxon>
        <taxon>Liliopsida</taxon>
        <taxon>Poales</taxon>
        <taxon>Poaceae</taxon>
        <taxon>PACMAD clade</taxon>
        <taxon>Panicoideae</taxon>
        <taxon>Panicodae</taxon>
        <taxon>Paniceae</taxon>
        <taxon>Panicinae</taxon>
        <taxon>Panicum</taxon>
        <taxon>Panicum sect. Hiantes</taxon>
    </lineage>
</organism>
<gene>
    <name evidence="4" type="ORF">PVAP13_5NG377900</name>
</gene>
<dbReference type="EMBL" id="CM029046">
    <property type="protein sequence ID" value="KAG2589636.1"/>
    <property type="molecule type" value="Genomic_DNA"/>
</dbReference>
<dbReference type="Pfam" id="PF04783">
    <property type="entry name" value="DUF630"/>
    <property type="match status" value="1"/>
</dbReference>
<feature type="compositionally biased region" description="Acidic residues" evidence="1">
    <location>
        <begin position="173"/>
        <end position="182"/>
    </location>
</feature>
<feature type="compositionally biased region" description="Pro residues" evidence="1">
    <location>
        <begin position="75"/>
        <end position="86"/>
    </location>
</feature>
<name>A0A8T0RYF4_PANVG</name>
<feature type="compositionally biased region" description="Polar residues" evidence="1">
    <location>
        <begin position="632"/>
        <end position="650"/>
    </location>
</feature>
<feature type="compositionally biased region" description="Basic and acidic residues" evidence="1">
    <location>
        <begin position="162"/>
        <end position="172"/>
    </location>
</feature>
<dbReference type="InterPro" id="IPR006867">
    <property type="entry name" value="DUF632"/>
</dbReference>
<evidence type="ECO:0000259" key="2">
    <source>
        <dbReference type="Pfam" id="PF04782"/>
    </source>
</evidence>
<feature type="domain" description="DUF630" evidence="3">
    <location>
        <begin position="1"/>
        <end position="58"/>
    </location>
</feature>
<protein>
    <submittedName>
        <fullName evidence="4">Uncharacterized protein</fullName>
    </submittedName>
</protein>
<dbReference type="Proteomes" id="UP000823388">
    <property type="component" value="Chromosome 5N"/>
</dbReference>
<dbReference type="InterPro" id="IPR006868">
    <property type="entry name" value="DUF630"/>
</dbReference>
<feature type="domain" description="DUF632" evidence="2">
    <location>
        <begin position="296"/>
        <end position="599"/>
    </location>
</feature>
<evidence type="ECO:0000313" key="4">
    <source>
        <dbReference type="EMBL" id="KAG2589636.1"/>
    </source>
</evidence>
<accession>A0A8T0RYF4</accession>
<dbReference type="AlphaFoldDB" id="A0A8T0RYF4"/>
<evidence type="ECO:0000259" key="3">
    <source>
        <dbReference type="Pfam" id="PF04783"/>
    </source>
</evidence>
<feature type="compositionally biased region" description="Basic and acidic residues" evidence="1">
    <location>
        <begin position="609"/>
        <end position="619"/>
    </location>
</feature>
<dbReference type="PANTHER" id="PTHR21450">
    <property type="entry name" value="PROTEIN ALTERED PHOSPHATE STARVATION RESPONSE 1"/>
    <property type="match status" value="1"/>
</dbReference>
<feature type="region of interest" description="Disordered" evidence="1">
    <location>
        <begin position="609"/>
        <end position="652"/>
    </location>
</feature>
<feature type="region of interest" description="Disordered" evidence="1">
    <location>
        <begin position="62"/>
        <end position="197"/>
    </location>
</feature>
<reference evidence="4" key="1">
    <citation type="submission" date="2020-05" db="EMBL/GenBank/DDBJ databases">
        <title>WGS assembly of Panicum virgatum.</title>
        <authorList>
            <person name="Lovell J.T."/>
            <person name="Jenkins J."/>
            <person name="Shu S."/>
            <person name="Juenger T.E."/>
            <person name="Schmutz J."/>
        </authorList>
    </citation>
    <scope>NUCLEOTIDE SEQUENCE</scope>
    <source>
        <strain evidence="4">AP13</strain>
    </source>
</reference>
<proteinExistence type="predicted"/>
<dbReference type="PANTHER" id="PTHR21450:SF21">
    <property type="entry name" value="REDUCTASE SUBUNIT C, PUTATIVE (DUF630 AND DUF632)-RELATED"/>
    <property type="match status" value="1"/>
</dbReference>
<keyword evidence="5" id="KW-1185">Reference proteome</keyword>
<comment type="caution">
    <text evidence="4">The sequence shown here is derived from an EMBL/GenBank/DDBJ whole genome shotgun (WGS) entry which is preliminary data.</text>
</comment>